<dbReference type="Pfam" id="PF13229">
    <property type="entry name" value="Beta_helix"/>
    <property type="match status" value="1"/>
</dbReference>
<dbReference type="InterPro" id="IPR012334">
    <property type="entry name" value="Pectin_lyas_fold"/>
</dbReference>
<dbReference type="Gene3D" id="2.60.120.260">
    <property type="entry name" value="Galactose-binding domain-like"/>
    <property type="match status" value="3"/>
</dbReference>
<dbReference type="GO" id="GO:0046872">
    <property type="term" value="F:metal ion binding"/>
    <property type="evidence" value="ECO:0007669"/>
    <property type="project" value="UniProtKB-KW"/>
</dbReference>
<dbReference type="PANTHER" id="PTHR42970">
    <property type="entry name" value="PECTATE LYASE C-RELATED"/>
    <property type="match status" value="1"/>
</dbReference>
<feature type="domain" description="Right handed beta helix" evidence="4">
    <location>
        <begin position="56"/>
        <end position="198"/>
    </location>
</feature>
<reference evidence="5 6" key="1">
    <citation type="submission" date="2017-06" db="EMBL/GenBank/DDBJ databases">
        <title>Yangia sp. YSBP01 complete genome sequence.</title>
        <authorList>
            <person name="Woo J.-H."/>
            <person name="Kim H.-S."/>
        </authorList>
    </citation>
    <scope>NUCLEOTIDE SEQUENCE [LARGE SCALE GENOMIC DNA]</scope>
    <source>
        <strain evidence="5 6">YSBP01</strain>
    </source>
</reference>
<dbReference type="KEGG" id="ypac:CEW88_14400"/>
<gene>
    <name evidence="5" type="ORF">CEW88_14400</name>
</gene>
<dbReference type="Proteomes" id="UP000244915">
    <property type="component" value="Chromosome 2"/>
</dbReference>
<keyword evidence="2" id="KW-0325">Glycoprotein</keyword>
<protein>
    <recommendedName>
        <fullName evidence="4">Right handed beta helix domain-containing protein</fullName>
    </recommendedName>
</protein>
<evidence type="ECO:0000256" key="2">
    <source>
        <dbReference type="ARBA" id="ARBA00023180"/>
    </source>
</evidence>
<proteinExistence type="predicted"/>
<keyword evidence="1" id="KW-0479">Metal-binding</keyword>
<dbReference type="PANTHER" id="PTHR42970:SF1">
    <property type="entry name" value="PECTATE LYASE C-RELATED"/>
    <property type="match status" value="1"/>
</dbReference>
<dbReference type="AlphaFoldDB" id="A0A2U8HGI5"/>
<evidence type="ECO:0000313" key="5">
    <source>
        <dbReference type="EMBL" id="AWI84964.1"/>
    </source>
</evidence>
<dbReference type="CDD" id="cd02795">
    <property type="entry name" value="CBM6-CBM35-CBM36_like"/>
    <property type="match status" value="2"/>
</dbReference>
<evidence type="ECO:0000256" key="3">
    <source>
        <dbReference type="SAM" id="MobiDB-lite"/>
    </source>
</evidence>
<evidence type="ECO:0000256" key="1">
    <source>
        <dbReference type="ARBA" id="ARBA00022723"/>
    </source>
</evidence>
<sequence>MVFEVGGQIDLTSHIEINGDVTLAGQTAPGGITVTGARLRVVESNVIIRGMTVRPGDDPDGQNPDDRDGISIGKAGNTVEHVILDSNSISWSIDENVATWGSPSNITISNNIVAEALKESLHPKGQHSMGMLIGDHSSNVSVIGNLLVSNKFRNALIKDDAKNIEFINNVIYNYGNEGLVAAGASTVHVIGNTFIKGEDSSGREAIRFIGSTGEAAYYVSDNVGEIGGENTSQIEKNFVFDPATTEVMSAAEALDWILANAGARVNGELSDIDQRIIDSVINESSKLIDSPDDVGGYGKHTPVDALKDSDGDGIPDHYEKIIGSNSSVADANKDADGDGFSNIEDYINGLLDGFSDTVTEGDDIGGDISDVTDGSDETTIVGGGDSTGSSVGTVITVEAEDLVLTEGWATKSLSGSSGGKVIQNESGELQSASLAFDGDAGVYSLTVNYYDENDGVSTLAVLVNGEQVATWDWNQELGSALANKTTLTSKVIEGLELKEGDVVTLQGQHDRSEPLRIDTVSLEMTAEIEDSLVDTGTGTGPEVGTGNIDAIGTVISVEAEDLELTDGWVVKSLSGSSSGKVIQNESGALQDASLAFDGDAGVYSLTVNYYDENDGVSSLAVLVNGEKVTSWDWDEDLGSALANKTTLTSKVIENLELKEGDVVTLQGQHDGREPLRIDTVSLEMTGLSDGSSDGSSEQAASSSGEWLWMEAETFQFDSTVKKGFGVSDIAAASGGHVLSALGNAEATATFDGETGTYDIGVDYFDETDGVSYLEVSVNGEVVDSWHWDADLGDRLANKNTLTRHVISDVEIEAGDEIVLAGHGDSGNEPLRIDALEFMPSDSILG</sequence>
<dbReference type="InterPro" id="IPR039448">
    <property type="entry name" value="Beta_helix"/>
</dbReference>
<evidence type="ECO:0000259" key="4">
    <source>
        <dbReference type="Pfam" id="PF13229"/>
    </source>
</evidence>
<name>A0A2U8HGI5_9RHOB</name>
<dbReference type="InterPro" id="IPR011050">
    <property type="entry name" value="Pectin_lyase_fold/virulence"/>
</dbReference>
<dbReference type="SUPFAM" id="SSF51126">
    <property type="entry name" value="Pectin lyase-like"/>
    <property type="match status" value="1"/>
</dbReference>
<accession>A0A2U8HGI5</accession>
<dbReference type="Gene3D" id="2.160.20.10">
    <property type="entry name" value="Single-stranded right-handed beta-helix, Pectin lyase-like"/>
    <property type="match status" value="1"/>
</dbReference>
<dbReference type="EMBL" id="CP022190">
    <property type="protein sequence ID" value="AWI84964.1"/>
    <property type="molecule type" value="Genomic_DNA"/>
</dbReference>
<evidence type="ECO:0000313" key="6">
    <source>
        <dbReference type="Proteomes" id="UP000244915"/>
    </source>
</evidence>
<organism evidence="5 6">
    <name type="scientific">Alloyangia pacifica</name>
    <dbReference type="NCBI Taxonomy" id="311180"/>
    <lineage>
        <taxon>Bacteria</taxon>
        <taxon>Pseudomonadati</taxon>
        <taxon>Pseudomonadota</taxon>
        <taxon>Alphaproteobacteria</taxon>
        <taxon>Rhodobacterales</taxon>
        <taxon>Roseobacteraceae</taxon>
        <taxon>Alloyangia</taxon>
    </lineage>
</organism>
<feature type="region of interest" description="Disordered" evidence="3">
    <location>
        <begin position="51"/>
        <end position="72"/>
    </location>
</feature>
<dbReference type="OrthoDB" id="8737820at2"/>
<dbReference type="InterPro" id="IPR052063">
    <property type="entry name" value="Polysaccharide_Lyase_1"/>
</dbReference>